<reference evidence="8" key="1">
    <citation type="submission" date="2021-02" db="EMBL/GenBank/DDBJ databases">
        <authorList>
            <person name="Nowell W R."/>
        </authorList>
    </citation>
    <scope>NUCLEOTIDE SEQUENCE</scope>
</reference>
<evidence type="ECO:0000259" key="7">
    <source>
        <dbReference type="PROSITE" id="PS50115"/>
    </source>
</evidence>
<dbReference type="InterPro" id="IPR051718">
    <property type="entry name" value="ARF_GTPase-activating"/>
</dbReference>
<evidence type="ECO:0000256" key="6">
    <source>
        <dbReference type="SAM" id="MobiDB-lite"/>
    </source>
</evidence>
<dbReference type="SUPFAM" id="SSF57863">
    <property type="entry name" value="ArfGap/RecO-like zinc finger"/>
    <property type="match status" value="1"/>
</dbReference>
<gene>
    <name evidence="8" type="ORF">OVN521_LOCUS30337</name>
</gene>
<dbReference type="InterPro" id="IPR037278">
    <property type="entry name" value="ARFGAP/RecO"/>
</dbReference>
<keyword evidence="9" id="KW-1185">Reference proteome</keyword>
<evidence type="ECO:0000256" key="5">
    <source>
        <dbReference type="PROSITE-ProRule" id="PRU00288"/>
    </source>
</evidence>
<comment type="caution">
    <text evidence="8">The sequence shown here is derived from an EMBL/GenBank/DDBJ whole genome shotgun (WGS) entry which is preliminary data.</text>
</comment>
<dbReference type="Proteomes" id="UP000663866">
    <property type="component" value="Unassembled WGS sequence"/>
</dbReference>
<evidence type="ECO:0000313" key="9">
    <source>
        <dbReference type="Proteomes" id="UP000663866"/>
    </source>
</evidence>
<dbReference type="GO" id="GO:0005096">
    <property type="term" value="F:GTPase activator activity"/>
    <property type="evidence" value="ECO:0007669"/>
    <property type="project" value="UniProtKB-KW"/>
</dbReference>
<keyword evidence="4" id="KW-0862">Zinc</keyword>
<dbReference type="GO" id="GO:0008270">
    <property type="term" value="F:zinc ion binding"/>
    <property type="evidence" value="ECO:0007669"/>
    <property type="project" value="UniProtKB-KW"/>
</dbReference>
<dbReference type="InterPro" id="IPR001164">
    <property type="entry name" value="ArfGAP_dom"/>
</dbReference>
<organism evidence="8 9">
    <name type="scientific">Rotaria magnacalcarata</name>
    <dbReference type="NCBI Taxonomy" id="392030"/>
    <lineage>
        <taxon>Eukaryota</taxon>
        <taxon>Metazoa</taxon>
        <taxon>Spiralia</taxon>
        <taxon>Gnathifera</taxon>
        <taxon>Rotifera</taxon>
        <taxon>Eurotatoria</taxon>
        <taxon>Bdelloidea</taxon>
        <taxon>Philodinida</taxon>
        <taxon>Philodinidae</taxon>
        <taxon>Rotaria</taxon>
    </lineage>
</organism>
<keyword evidence="1" id="KW-0343">GTPase activation</keyword>
<feature type="non-terminal residue" evidence="8">
    <location>
        <position position="1"/>
    </location>
</feature>
<dbReference type="InterPro" id="IPR044732">
    <property type="entry name" value="ArfGAP_SMAP1-like"/>
</dbReference>
<keyword evidence="2" id="KW-0479">Metal-binding</keyword>
<feature type="region of interest" description="Disordered" evidence="6">
    <location>
        <begin position="231"/>
        <end position="252"/>
    </location>
</feature>
<sequence length="421" mass="46363">MSVRSEREKSKMQEKYQMILAQMLKEDDNRFCVDCDTKSPRWASWNLGIFICIRCAGFHRNLGVHISKVKSVNLDSWTAEQIASMQAMGNNRGRAVYEANLPAGFQRPQVDSAVETFIRAKYEQRRWLAKEWIPPEITVPSNLIESESNQRQTETKSNVEHVEKNVSSTIPKLKPITAPVTSTNPVRQTGMDRSIPTIQLPTITKSASSTPPIQPAAVVENPPDLLGLYEPMSSASTTTTNDSTKNSSSSVVDPLHEIFAPTSTNTNGTNPTTSQSASNDLHNIFAASNENPNATNTTNPSRFAHPQIQRQHLVGHHKSASFGSNLYQQSSNFGAHPGFQSPQHQAFLLRPGMNTMNHNNPNNISTPALQTAPSTFTHEQLNTQFSQFVPFANSLTNTSASTLISGMPTRPVTECMPASSD</sequence>
<accession>A0A820GB82</accession>
<feature type="compositionally biased region" description="Low complexity" evidence="6">
    <location>
        <begin position="233"/>
        <end position="250"/>
    </location>
</feature>
<dbReference type="InterPro" id="IPR038508">
    <property type="entry name" value="ArfGAP_dom_sf"/>
</dbReference>
<evidence type="ECO:0000256" key="1">
    <source>
        <dbReference type="ARBA" id="ARBA00022468"/>
    </source>
</evidence>
<evidence type="ECO:0000256" key="2">
    <source>
        <dbReference type="ARBA" id="ARBA00022723"/>
    </source>
</evidence>
<evidence type="ECO:0000313" key="8">
    <source>
        <dbReference type="EMBL" id="CAF4275546.1"/>
    </source>
</evidence>
<keyword evidence="3 5" id="KW-0863">Zinc-finger</keyword>
<feature type="compositionally biased region" description="Basic and acidic residues" evidence="6">
    <location>
        <begin position="153"/>
        <end position="164"/>
    </location>
</feature>
<dbReference type="SMART" id="SM00105">
    <property type="entry name" value="ArfGap"/>
    <property type="match status" value="1"/>
</dbReference>
<dbReference type="PANTHER" id="PTHR45705">
    <property type="entry name" value="FI20236P1"/>
    <property type="match status" value="1"/>
</dbReference>
<dbReference type="CDD" id="cd08839">
    <property type="entry name" value="ArfGap_SMAP"/>
    <property type="match status" value="1"/>
</dbReference>
<name>A0A820GB82_9BILA</name>
<dbReference type="EMBL" id="CAJOBG010009882">
    <property type="protein sequence ID" value="CAF4275546.1"/>
    <property type="molecule type" value="Genomic_DNA"/>
</dbReference>
<dbReference type="AlphaFoldDB" id="A0A820GB82"/>
<evidence type="ECO:0000256" key="3">
    <source>
        <dbReference type="ARBA" id="ARBA00022771"/>
    </source>
</evidence>
<dbReference type="PROSITE" id="PS50115">
    <property type="entry name" value="ARFGAP"/>
    <property type="match status" value="1"/>
</dbReference>
<dbReference type="PANTHER" id="PTHR45705:SF1">
    <property type="entry name" value="FI20236P1"/>
    <property type="match status" value="1"/>
</dbReference>
<dbReference type="PRINTS" id="PR00405">
    <property type="entry name" value="REVINTRACTNG"/>
</dbReference>
<evidence type="ECO:0000256" key="4">
    <source>
        <dbReference type="ARBA" id="ARBA00022833"/>
    </source>
</evidence>
<dbReference type="Pfam" id="PF01412">
    <property type="entry name" value="ArfGap"/>
    <property type="match status" value="1"/>
</dbReference>
<feature type="region of interest" description="Disordered" evidence="6">
    <location>
        <begin position="146"/>
        <end position="166"/>
    </location>
</feature>
<proteinExistence type="predicted"/>
<protein>
    <recommendedName>
        <fullName evidence="7">Arf-GAP domain-containing protein</fullName>
    </recommendedName>
</protein>
<dbReference type="GO" id="GO:0005737">
    <property type="term" value="C:cytoplasm"/>
    <property type="evidence" value="ECO:0007669"/>
    <property type="project" value="TreeGrafter"/>
</dbReference>
<dbReference type="Gene3D" id="1.10.220.150">
    <property type="entry name" value="Arf GTPase activating protein"/>
    <property type="match status" value="1"/>
</dbReference>
<dbReference type="FunFam" id="1.10.220.150:FF:000009">
    <property type="entry name" value="stromal membrane-associated protein 1 isoform X1"/>
    <property type="match status" value="1"/>
</dbReference>
<feature type="domain" description="Arf-GAP" evidence="7">
    <location>
        <begin position="17"/>
        <end position="135"/>
    </location>
</feature>